<feature type="region of interest" description="Disordered" evidence="1">
    <location>
        <begin position="1"/>
        <end position="23"/>
    </location>
</feature>
<feature type="compositionally biased region" description="Low complexity" evidence="1">
    <location>
        <begin position="62"/>
        <end position="75"/>
    </location>
</feature>
<protein>
    <submittedName>
        <fullName evidence="2">Uncharacterized protein</fullName>
    </submittedName>
</protein>
<organism evidence="2 3">
    <name type="scientific">Candidatus Nanohalococcus occultus</name>
    <dbReference type="NCBI Taxonomy" id="2978047"/>
    <lineage>
        <taxon>Archaea</taxon>
        <taxon>Candidatus Nanohalarchaeota</taxon>
        <taxon>Candidatus Nanohalarchaeota incertae sedis</taxon>
        <taxon>Candidatus Nanohalococcus</taxon>
    </lineage>
</organism>
<feature type="compositionally biased region" description="Low complexity" evidence="1">
    <location>
        <begin position="10"/>
        <end position="21"/>
    </location>
</feature>
<reference evidence="2 3" key="1">
    <citation type="submission" date="2022-09" db="EMBL/GenBank/DDBJ databases">
        <title>Xylan utilization by haloarchaea-nanohaloarchaea associations.</title>
        <authorList>
            <person name="Yakimov M."/>
        </authorList>
    </citation>
    <scope>NUCLEOTIDE SEQUENCE [LARGE SCALE GENOMIC DNA]</scope>
    <source>
        <strain evidence="2 3">SVXNc</strain>
    </source>
</reference>
<dbReference type="EMBL" id="CP104395">
    <property type="protein sequence ID" value="WEL19076.1"/>
    <property type="molecule type" value="Genomic_DNA"/>
</dbReference>
<keyword evidence="3" id="KW-1185">Reference proteome</keyword>
<dbReference type="RefSeq" id="WP_347721948.1">
    <property type="nucleotide sequence ID" value="NZ_CP104395.1"/>
</dbReference>
<evidence type="ECO:0000256" key="1">
    <source>
        <dbReference type="SAM" id="MobiDB-lite"/>
    </source>
</evidence>
<feature type="region of interest" description="Disordered" evidence="1">
    <location>
        <begin position="43"/>
        <end position="138"/>
    </location>
</feature>
<evidence type="ECO:0000313" key="2">
    <source>
        <dbReference type="EMBL" id="WEL19076.1"/>
    </source>
</evidence>
<evidence type="ECO:0000313" key="3">
    <source>
        <dbReference type="Proteomes" id="UP001218034"/>
    </source>
</evidence>
<proteinExistence type="predicted"/>
<dbReference type="Proteomes" id="UP001218034">
    <property type="component" value="Chromosome"/>
</dbReference>
<sequence length="234" mass="25134">MSTEYENDSRSNSSRGSNKGSATRRAFLQMGAGALGVYGLLDFTDNGKLDLSPVRGQGATYSSSGGDDFIGGSASNSNNQSDGEASDPTGGVVEPTETPEDSSQTTSTPEPTPEPTPTSEPRTTSEPAYSSDLPDSCDRMYLQEDGTVVGVDIEDRQYRVFEPEDFPANSGLSALYDELEDSRPQTNLPADVGTGVRTTRQEVFGFSTEAYDDMADELEWDEIWDPSSSSTCDY</sequence>
<name>A0ABY8CI51_9ARCH</name>
<gene>
    <name evidence="2" type="ORF">SVXNc_0044</name>
</gene>
<accession>A0ABY8CI51</accession>
<dbReference type="GeneID" id="90589479"/>